<keyword evidence="3" id="KW-1185">Reference proteome</keyword>
<organism evidence="2 3">
    <name type="scientific">Desulfovibrio ferrophilus</name>
    <dbReference type="NCBI Taxonomy" id="241368"/>
    <lineage>
        <taxon>Bacteria</taxon>
        <taxon>Pseudomonadati</taxon>
        <taxon>Thermodesulfobacteriota</taxon>
        <taxon>Desulfovibrionia</taxon>
        <taxon>Desulfovibrionales</taxon>
        <taxon>Desulfovibrionaceae</taxon>
        <taxon>Desulfovibrio</taxon>
    </lineage>
</organism>
<feature type="region of interest" description="Disordered" evidence="1">
    <location>
        <begin position="1"/>
        <end position="24"/>
    </location>
</feature>
<proteinExistence type="predicted"/>
<evidence type="ECO:0000313" key="3">
    <source>
        <dbReference type="Proteomes" id="UP000269883"/>
    </source>
</evidence>
<sequence>MTDFNPPSESSDSSDPQAPSPSQAPDCIGCGWCCLTDQCNVSHDLYGYSQPCPDLYWDEALGRYVCLLMRDDEKREQYRKALYQGEGCCARFNPWRENVRNRDGER</sequence>
<dbReference type="EMBL" id="AP017378">
    <property type="protein sequence ID" value="BBD08054.1"/>
    <property type="molecule type" value="Genomic_DNA"/>
</dbReference>
<dbReference type="KEGG" id="dfl:DFE_1328"/>
<accession>A0A2Z6AXS2</accession>
<protein>
    <submittedName>
        <fullName evidence="2">Uncharacterized protein</fullName>
    </submittedName>
</protein>
<gene>
    <name evidence="2" type="ORF">DFE_1328</name>
</gene>
<dbReference type="AlphaFoldDB" id="A0A2Z6AXS2"/>
<dbReference type="RefSeq" id="WP_338031066.1">
    <property type="nucleotide sequence ID" value="NZ_AP017378.1"/>
</dbReference>
<dbReference type="Proteomes" id="UP000269883">
    <property type="component" value="Chromosome"/>
</dbReference>
<evidence type="ECO:0000256" key="1">
    <source>
        <dbReference type="SAM" id="MobiDB-lite"/>
    </source>
</evidence>
<name>A0A2Z6AXS2_9BACT</name>
<reference evidence="2 3" key="1">
    <citation type="journal article" date="2018" name="Sci. Adv.">
        <title>Multi-heme cytochromes provide a pathway for survival in energy-limited environments.</title>
        <authorList>
            <person name="Deng X."/>
            <person name="Dohmae N."/>
            <person name="Nealson K.H."/>
            <person name="Hashimoto K."/>
            <person name="Okamoto A."/>
        </authorList>
    </citation>
    <scope>NUCLEOTIDE SEQUENCE [LARGE SCALE GENOMIC DNA]</scope>
    <source>
        <strain evidence="2 3">IS5</strain>
    </source>
</reference>
<evidence type="ECO:0000313" key="2">
    <source>
        <dbReference type="EMBL" id="BBD08054.1"/>
    </source>
</evidence>